<accession>A0A182Y9R7</accession>
<dbReference type="Gene3D" id="2.30.42.10">
    <property type="match status" value="1"/>
</dbReference>
<dbReference type="InterPro" id="IPR001660">
    <property type="entry name" value="SAM"/>
</dbReference>
<evidence type="ECO:0008006" key="5">
    <source>
        <dbReference type="Google" id="ProtNLM"/>
    </source>
</evidence>
<dbReference type="Pfam" id="PF10534">
    <property type="entry name" value="CRIC_ras_sig"/>
    <property type="match status" value="1"/>
</dbReference>
<dbReference type="SMART" id="SM00233">
    <property type="entry name" value="PH"/>
    <property type="match status" value="1"/>
</dbReference>
<dbReference type="Proteomes" id="UP000076408">
    <property type="component" value="Unassembled WGS sequence"/>
</dbReference>
<dbReference type="SMART" id="SM00228">
    <property type="entry name" value="PDZ"/>
    <property type="match status" value="1"/>
</dbReference>
<dbReference type="VEuPathDB" id="VectorBase:ASTE003047"/>
<feature type="compositionally biased region" description="Low complexity" evidence="2">
    <location>
        <begin position="1786"/>
        <end position="1798"/>
    </location>
</feature>
<dbReference type="PANTHER" id="PTHR12844">
    <property type="entry name" value="CONNECTOR ENCHANCER OF KINASE SUPPRESSOR OF RAS"/>
    <property type="match status" value="1"/>
</dbReference>
<feature type="compositionally biased region" description="Gly residues" evidence="2">
    <location>
        <begin position="1641"/>
        <end position="1654"/>
    </location>
</feature>
<feature type="compositionally biased region" description="Gly residues" evidence="2">
    <location>
        <begin position="1414"/>
        <end position="1451"/>
    </location>
</feature>
<dbReference type="PROSITE" id="PS51290">
    <property type="entry name" value="CRIC"/>
    <property type="match status" value="1"/>
</dbReference>
<evidence type="ECO:0000256" key="2">
    <source>
        <dbReference type="SAM" id="MobiDB-lite"/>
    </source>
</evidence>
<feature type="compositionally biased region" description="Low complexity" evidence="2">
    <location>
        <begin position="1549"/>
        <end position="1562"/>
    </location>
</feature>
<feature type="compositionally biased region" description="Pro residues" evidence="2">
    <location>
        <begin position="696"/>
        <end position="706"/>
    </location>
</feature>
<dbReference type="SUPFAM" id="SSF50729">
    <property type="entry name" value="PH domain-like"/>
    <property type="match status" value="1"/>
</dbReference>
<feature type="region of interest" description="Disordered" evidence="2">
    <location>
        <begin position="583"/>
        <end position="605"/>
    </location>
</feature>
<dbReference type="Pfam" id="PF07647">
    <property type="entry name" value="SAM_2"/>
    <property type="match status" value="1"/>
</dbReference>
<dbReference type="InterPro" id="IPR013761">
    <property type="entry name" value="SAM/pointed_sf"/>
</dbReference>
<feature type="compositionally biased region" description="Basic and acidic residues" evidence="2">
    <location>
        <begin position="1563"/>
        <end position="1574"/>
    </location>
</feature>
<dbReference type="Pfam" id="PF00595">
    <property type="entry name" value="PDZ"/>
    <property type="match status" value="1"/>
</dbReference>
<dbReference type="PROSITE" id="PS50106">
    <property type="entry name" value="PDZ"/>
    <property type="match status" value="1"/>
</dbReference>
<dbReference type="Pfam" id="PF00169">
    <property type="entry name" value="PH"/>
    <property type="match status" value="1"/>
</dbReference>
<dbReference type="InterPro" id="IPR001478">
    <property type="entry name" value="PDZ"/>
</dbReference>
<feature type="compositionally biased region" description="Basic residues" evidence="2">
    <location>
        <begin position="1846"/>
        <end position="1862"/>
    </location>
</feature>
<dbReference type="InterPro" id="IPR017874">
    <property type="entry name" value="CRIC_domain"/>
</dbReference>
<feature type="region of interest" description="Disordered" evidence="2">
    <location>
        <begin position="1395"/>
        <end position="1455"/>
    </location>
</feature>
<dbReference type="VEuPathDB" id="VectorBase:ASTEI20_039375"/>
<dbReference type="CDD" id="cd13326">
    <property type="entry name" value="PH_CNK_insect-like"/>
    <property type="match status" value="1"/>
</dbReference>
<feature type="compositionally biased region" description="Pro residues" evidence="2">
    <location>
        <begin position="1180"/>
        <end position="1207"/>
    </location>
</feature>
<feature type="region of interest" description="Disordered" evidence="2">
    <location>
        <begin position="1050"/>
        <end position="1085"/>
    </location>
</feature>
<dbReference type="InterPro" id="IPR036034">
    <property type="entry name" value="PDZ_sf"/>
</dbReference>
<dbReference type="PROSITE" id="PS50003">
    <property type="entry name" value="PH_DOMAIN"/>
    <property type="match status" value="1"/>
</dbReference>
<feature type="compositionally biased region" description="Low complexity" evidence="2">
    <location>
        <begin position="1007"/>
        <end position="1019"/>
    </location>
</feature>
<feature type="region of interest" description="Disordered" evidence="2">
    <location>
        <begin position="1640"/>
        <end position="1700"/>
    </location>
</feature>
<feature type="region of interest" description="Disordered" evidence="2">
    <location>
        <begin position="337"/>
        <end position="356"/>
    </location>
</feature>
<dbReference type="PROSITE" id="PS50105">
    <property type="entry name" value="SAM_DOMAIN"/>
    <property type="match status" value="1"/>
</dbReference>
<dbReference type="FunFam" id="2.30.42.10:FF:000060">
    <property type="entry name" value="Connector enhancer of kinase suppressor of Ras 2"/>
    <property type="match status" value="1"/>
</dbReference>
<dbReference type="InterPro" id="IPR001849">
    <property type="entry name" value="PH_domain"/>
</dbReference>
<feature type="compositionally biased region" description="Gly residues" evidence="2">
    <location>
        <begin position="1058"/>
        <end position="1073"/>
    </location>
</feature>
<dbReference type="SMART" id="SM00454">
    <property type="entry name" value="SAM"/>
    <property type="match status" value="1"/>
</dbReference>
<proteinExistence type="inferred from homology"/>
<dbReference type="InterPro" id="IPR051566">
    <property type="entry name" value="CNKSR"/>
</dbReference>
<feature type="region of interest" description="Disordered" evidence="2">
    <location>
        <begin position="673"/>
        <end position="706"/>
    </location>
</feature>
<sequence>MIIGCINLFSSIHSRPTLELEGLDNSMYHYVQSFTNNGVGGKQLLNIRPYELEQLGMHVIGHQEIVLEAVENLKNFNYNLDKENLQFLALHVATAAHSLSKQLEFSDQEKLETSVLKDITRTITHLKALIEWLDRAPFKGQQKFDELRKQCMRFGLEVATVAMRDRFSLMPVQAIRQNAKKLESIGEYIIKDIMDPIILQPASLDLVTLKKRESDLGFLIMQSFHGVHRITEIKFNSPAHNSGKVEDGDEIVQINYQTVVGWEYKKVLQQLQESPPDVLLTLKKRPKHMKIYGQIYIKPYRLPSKKRIIPYRWGESLPSPRVTDTFALQDFSLPLDRVPEKHAPSDSESDGSDILTPTDVKETEKEIRLYLPKPRAVLQRRHTLSSFKDLVGVSSWREERKGKPLLSSELQSLRDKSVSFGFGLEMAPRPTTTCLGLVGGGGGAASSVDGSSGVAGSGSAKCSSFGGLKSSLPDIVPQEIECCAAVPPNDRSIVGAKPTGVGGSREQGDSEAYKAGVSKVVRFESSSKADQCHVDTKYTCQVDSTVLETFEPIPYVDEDLPPVVSPPTVTERVKRFESFATRTTPATSSLTNGQHSGSSTPVVGSHIATPATKPIPMQRQLAKDPEVAEAINTVVVNREMVKRGRLDKSYSTPAYDDELSDVPPAIEPRKEHLLKAPPVPPPRPKRTLDTIGGPGPEKPPPTPVAPVPSKATVVAIVHQPETAPGFVSSLSNTLDSREDSPNKSKLANVIDLKQNRTQPLAPPMAQGTPVTTPPKPAERTAIPPVPASRPAAAIPPTKLTPSSEIISIPSTVSSSAVPSIPTDTSSELLTPNKTKSLTLKKKNSLLSKRRKVSLKTLCVSDIQGHLYRRTKDRSGMSYWAKYYFVLIDTTLYGFNRKESTKANCMIFLSGFTISLAKEVHSRPHAFKVYHPSKTFYFAAETQEALVQWMEYIRQATLKGAASLIAGEPADHHSSRELFTETDSSDDELGLMDSTTKLNLLCTPSPQAGPGTAAASSHGSTAGGPDGTPTSSKQDHRYHLNFGSLKKFTKIGSDASHGSSGGGKNGNGTGGGGTSHSASSTSGGTTSEGSKFFGFFSSHRNVEKSNSSEMPVPTSQFKSYRKVPGAGGLQIGTASASTEVFPLSAAAIAGFSMGAAGSDGENFSISMLSLVSSASEKTATPPVPAPPQPPPRTATPTPPPPPPPPPPSVVIREPATPTLLADTEQLLNQTRKSKRISPHNYIHASNPNLVEFDFQTSKAMDFSVPKIHAGNTWDTSTHSHSNLQSMITLKDLMLQKQAEEAQDMYNKRVCLGVEKLDDRKGRMMVMGGGGGGGASEQPGPSAPAIPEAVNKIQRRQLPITPDYAQSFKLDDEDILYTRSKEGQKLRDFGYEMISGDDAFDQRNKPGRPTVVGPTAGVGTGVNGGAGGSGSNGANGNGGNGPGGSNGSGGGGSIKKKTFNWINSDRKAAAASGSDTTTHPEGTVVIGSATSSSSLFSTAGPCVAPEQHRSSGLSASLSLRDSFKRSKNKAVIARLDNIKASSEKLFQFKQSSSSGGAAAGTSNNNDKESLKTKQLDKPAAPGTMLVNVNLKHQPSHPPQAHPLAPFAAIVGGLGGKKNNNELNAALEHHSALLFQQTAVAGSNSGGGTSGGGGGGIKKSNTCNSSSDFKENSSKLQNMRKNSAPERGVGGASGGNGGASGGTGGNGGASYFTKLSFGSTKTAKEKKLLGSPGLHRAIFGKNHHTHGSSDSPPAVIDHEVFSPISFPKVQAPPSMEGGSSNSSTPMPPGSGQSNSDSSSPSTTVLMPNFGPNLVAVARNSPDYPNMEYPPVFEPETYSLSDPNASLTLLKRRQNHHHHHPHHHQK</sequence>
<evidence type="ECO:0000313" key="3">
    <source>
        <dbReference type="EnsemblMetazoa" id="ASTEI05203-PA"/>
    </source>
</evidence>
<dbReference type="SUPFAM" id="SSF47769">
    <property type="entry name" value="SAM/Pointed domain"/>
    <property type="match status" value="1"/>
</dbReference>
<dbReference type="STRING" id="30069.A0A182Y9R7"/>
<dbReference type="SUPFAM" id="SSF50156">
    <property type="entry name" value="PDZ domain-like"/>
    <property type="match status" value="1"/>
</dbReference>
<dbReference type="Gene3D" id="1.10.150.50">
    <property type="entry name" value="Transcription Factor, Ets-1"/>
    <property type="match status" value="1"/>
</dbReference>
<feature type="region of interest" description="Disordered" evidence="2">
    <location>
        <begin position="1494"/>
        <end position="1513"/>
    </location>
</feature>
<evidence type="ECO:0000256" key="1">
    <source>
        <dbReference type="ARBA" id="ARBA00009498"/>
    </source>
</evidence>
<dbReference type="Gene3D" id="2.30.29.30">
    <property type="entry name" value="Pleckstrin-homology domain (PH domain)/Phosphotyrosine-binding domain (PTB)"/>
    <property type="match status" value="1"/>
</dbReference>
<feature type="region of interest" description="Disordered" evidence="2">
    <location>
        <begin position="999"/>
        <end position="1035"/>
    </location>
</feature>
<dbReference type="VEuPathDB" id="VectorBase:ASTE003045"/>
<feature type="compositionally biased region" description="Polar residues" evidence="2">
    <location>
        <begin position="583"/>
        <end position="602"/>
    </location>
</feature>
<dbReference type="EnsemblMetazoa" id="ASTEI05203-RA">
    <property type="protein sequence ID" value="ASTEI05203-PA"/>
    <property type="gene ID" value="ASTEI05203"/>
</dbReference>
<name>A0A182Y9R7_ANOST</name>
<organism evidence="3 4">
    <name type="scientific">Anopheles stephensi</name>
    <name type="common">Indo-Pakistan malaria mosquito</name>
    <dbReference type="NCBI Taxonomy" id="30069"/>
    <lineage>
        <taxon>Eukaryota</taxon>
        <taxon>Metazoa</taxon>
        <taxon>Ecdysozoa</taxon>
        <taxon>Arthropoda</taxon>
        <taxon>Hexapoda</taxon>
        <taxon>Insecta</taxon>
        <taxon>Pterygota</taxon>
        <taxon>Neoptera</taxon>
        <taxon>Endopterygota</taxon>
        <taxon>Diptera</taxon>
        <taxon>Nematocera</taxon>
        <taxon>Culicoidea</taxon>
        <taxon>Culicidae</taxon>
        <taxon>Anophelinae</taxon>
        <taxon>Anopheles</taxon>
    </lineage>
</organism>
<dbReference type="CDD" id="cd06748">
    <property type="entry name" value="PDZ_CNK1_2_3-like"/>
    <property type="match status" value="1"/>
</dbReference>
<reference evidence="3" key="2">
    <citation type="submission" date="2020-05" db="UniProtKB">
        <authorList>
            <consortium name="EnsemblMetazoa"/>
        </authorList>
    </citation>
    <scope>IDENTIFICATION</scope>
    <source>
        <strain evidence="3">Indian</strain>
    </source>
</reference>
<comment type="similarity">
    <text evidence="1">Belongs to the CNKSR family.</text>
</comment>
<reference evidence="4" key="1">
    <citation type="journal article" date="2014" name="Genome Biol.">
        <title>Genome analysis of a major urban malaria vector mosquito, Anopheles stephensi.</title>
        <authorList>
            <person name="Jiang X."/>
            <person name="Peery A."/>
            <person name="Hall A.B."/>
            <person name="Sharma A."/>
            <person name="Chen X.G."/>
            <person name="Waterhouse R.M."/>
            <person name="Komissarov A."/>
            <person name="Riehle M.M."/>
            <person name="Shouche Y."/>
            <person name="Sharakhova M.V."/>
            <person name="Lawson D."/>
            <person name="Pakpour N."/>
            <person name="Arensburger P."/>
            <person name="Davidson V.L."/>
            <person name="Eiglmeier K."/>
            <person name="Emrich S."/>
            <person name="George P."/>
            <person name="Kennedy R.C."/>
            <person name="Mane S.P."/>
            <person name="Maslen G."/>
            <person name="Oringanje C."/>
            <person name="Qi Y."/>
            <person name="Settlage R."/>
            <person name="Tojo M."/>
            <person name="Tubio J.M."/>
            <person name="Unger M.F."/>
            <person name="Wang B."/>
            <person name="Vernick K.D."/>
            <person name="Ribeiro J.M."/>
            <person name="James A.A."/>
            <person name="Michel K."/>
            <person name="Riehle M.A."/>
            <person name="Luckhart S."/>
            <person name="Sharakhov I.V."/>
            <person name="Tu Z."/>
        </authorList>
    </citation>
    <scope>NUCLEOTIDE SEQUENCE [LARGE SCALE GENOMIC DNA]</scope>
    <source>
        <strain evidence="4">Indian</strain>
    </source>
</reference>
<evidence type="ECO:0000313" key="4">
    <source>
        <dbReference type="Proteomes" id="UP000076408"/>
    </source>
</evidence>
<feature type="region of interest" description="Disordered" evidence="2">
    <location>
        <begin position="1175"/>
        <end position="1211"/>
    </location>
</feature>
<dbReference type="VEuPathDB" id="VectorBase:ASTEI05203"/>
<dbReference type="OMA" id="KANCMIF"/>
<dbReference type="InterPro" id="IPR011993">
    <property type="entry name" value="PH-like_dom_sf"/>
</dbReference>
<feature type="region of interest" description="Disordered" evidence="2">
    <location>
        <begin position="1763"/>
        <end position="1803"/>
    </location>
</feature>
<dbReference type="VEuPathDB" id="VectorBase:ASTE003046"/>
<feature type="region of interest" description="Disordered" evidence="2">
    <location>
        <begin position="1547"/>
        <end position="1577"/>
    </location>
</feature>
<keyword evidence="4" id="KW-1185">Reference proteome</keyword>
<feature type="region of interest" description="Disordered" evidence="2">
    <location>
        <begin position="757"/>
        <end position="798"/>
    </location>
</feature>
<dbReference type="PANTHER" id="PTHR12844:SF42">
    <property type="entry name" value="CONNECTOR ENHANCER OF KSR PROTEIN CNK"/>
    <property type="match status" value="1"/>
</dbReference>
<protein>
    <recommendedName>
        <fullName evidence="5">Connector enhancer of kinase suppressor of ras</fullName>
    </recommendedName>
</protein>
<feature type="compositionally biased region" description="Low complexity" evidence="2">
    <location>
        <begin position="1074"/>
        <end position="1085"/>
    </location>
</feature>
<feature type="compositionally biased region" description="Gly residues" evidence="2">
    <location>
        <begin position="1685"/>
        <end position="1700"/>
    </location>
</feature>
<feature type="compositionally biased region" description="Polar residues" evidence="2">
    <location>
        <begin position="1834"/>
        <end position="1843"/>
    </location>
</feature>
<feature type="region of interest" description="Disordered" evidence="2">
    <location>
        <begin position="1829"/>
        <end position="1862"/>
    </location>
</feature>